<gene>
    <name evidence="1" type="ORF">DN068_01650</name>
</gene>
<dbReference type="InterPro" id="IPR052552">
    <property type="entry name" value="YeaO-like"/>
</dbReference>
<dbReference type="RefSeq" id="WP_110997133.1">
    <property type="nucleotide sequence ID" value="NZ_QKTW01000002.1"/>
</dbReference>
<dbReference type="OrthoDB" id="9790745at2"/>
<dbReference type="AlphaFoldDB" id="A0A2W2BGB2"/>
<proteinExistence type="predicted"/>
<organism evidence="1 2">
    <name type="scientific">Taibaiella soli</name>
    <dbReference type="NCBI Taxonomy" id="1649169"/>
    <lineage>
        <taxon>Bacteria</taxon>
        <taxon>Pseudomonadati</taxon>
        <taxon>Bacteroidota</taxon>
        <taxon>Chitinophagia</taxon>
        <taxon>Chitinophagales</taxon>
        <taxon>Chitinophagaceae</taxon>
        <taxon>Taibaiella</taxon>
    </lineage>
</organism>
<protein>
    <submittedName>
        <fullName evidence="1">DUF488 domain-containing protein</fullName>
    </submittedName>
</protein>
<dbReference type="Proteomes" id="UP000248745">
    <property type="component" value="Unassembled WGS sequence"/>
</dbReference>
<dbReference type="PANTHER" id="PTHR36849:SF1">
    <property type="entry name" value="CYTOPLASMIC PROTEIN"/>
    <property type="match status" value="1"/>
</dbReference>
<name>A0A2W2BGB2_9BACT</name>
<dbReference type="EMBL" id="QKTW01000002">
    <property type="protein sequence ID" value="PZF74927.1"/>
    <property type="molecule type" value="Genomic_DNA"/>
</dbReference>
<comment type="caution">
    <text evidence="1">The sequence shown here is derived from an EMBL/GenBank/DDBJ whole genome shotgun (WGS) entry which is preliminary data.</text>
</comment>
<evidence type="ECO:0000313" key="1">
    <source>
        <dbReference type="EMBL" id="PZF74927.1"/>
    </source>
</evidence>
<evidence type="ECO:0000313" key="2">
    <source>
        <dbReference type="Proteomes" id="UP000248745"/>
    </source>
</evidence>
<accession>A0A2W2BGB2</accession>
<sequence length="118" mass="13926">MKPEILIKRAYEKPEKKDGYRILVDRLWPRGIKKEEAAIVDWQKELAPSTELRKWFGHDPAVWTEFQKKYLAELKKNDAVAEFVEANKDRKKITLVYGAKDTEHTHALVLQQFLEGKF</sequence>
<reference evidence="1 2" key="1">
    <citation type="submission" date="2018-06" db="EMBL/GenBank/DDBJ databases">
        <title>Mucibacter soli gen. nov., sp. nov., a new member of the family Chitinophagaceae producing mucin.</title>
        <authorList>
            <person name="Kim M.-K."/>
            <person name="Park S."/>
            <person name="Kim T.-S."/>
            <person name="Joung Y."/>
            <person name="Han J.-H."/>
            <person name="Kim S.B."/>
        </authorList>
    </citation>
    <scope>NUCLEOTIDE SEQUENCE [LARGE SCALE GENOMIC DNA]</scope>
    <source>
        <strain evidence="1 2">R1-15</strain>
    </source>
</reference>
<keyword evidence="2" id="KW-1185">Reference proteome</keyword>
<dbReference type="PANTHER" id="PTHR36849">
    <property type="entry name" value="CYTOPLASMIC PROTEIN-RELATED"/>
    <property type="match status" value="1"/>
</dbReference>
<dbReference type="Pfam" id="PF22752">
    <property type="entry name" value="DUF488-N3i"/>
    <property type="match status" value="1"/>
</dbReference>